<keyword evidence="1" id="KW-0472">Membrane</keyword>
<dbReference type="AlphaFoldDB" id="A0A8H5LXP8"/>
<name>A0A8H5LXP8_9AGAR</name>
<accession>A0A8H5LXP8</accession>
<sequence>MISSTVLLPGISSLGISQKMEERKLVMQHRLHRPQLHLGYSCPVPANYGPSSESSSKTSQGLVRSAQSNQDKQMHWFFTVDGRFFDFFSFLDRGSIRTAARFTGTQISVVRITLFEKPTVFLSLHSLFFSLSAIRMVANSAGNATFLINPVTYVERAIMPVEAILIISFALWGIYTVLFCTYVYFQVNFFNWSRKRPFLYPVSLVVLYILITFQSILSTLSLNRALTSNTMIQLTFNPSFLSSVASGQGPDSGYFDFLRLNFGAEVAYMTASFIADGILICRCYHLWGARMSVVAVPMVLYILNLGLSITGLVTEGTREMNFDPPFLLAPGLRKVELRLALSLSLAFAIGTVITNLLLTALIAGRIFWLTKISNDISDPERTSQAFSRLVMIILESGLLYAFALIIGVCLLPVITPVELLPITAQTMASVAHQIQSILSPHPFLVQRSRELRQH</sequence>
<feature type="transmembrane region" description="Helical" evidence="1">
    <location>
        <begin position="339"/>
        <end position="368"/>
    </location>
</feature>
<protein>
    <submittedName>
        <fullName evidence="2">Uncharacterized protein</fullName>
    </submittedName>
</protein>
<feature type="transmembrane region" description="Helical" evidence="1">
    <location>
        <begin position="197"/>
        <end position="217"/>
    </location>
</feature>
<keyword evidence="1" id="KW-1133">Transmembrane helix</keyword>
<keyword evidence="3" id="KW-1185">Reference proteome</keyword>
<feature type="transmembrane region" description="Helical" evidence="1">
    <location>
        <begin position="294"/>
        <end position="314"/>
    </location>
</feature>
<dbReference type="Proteomes" id="UP000518752">
    <property type="component" value="Unassembled WGS sequence"/>
</dbReference>
<keyword evidence="1" id="KW-0812">Transmembrane</keyword>
<feature type="transmembrane region" description="Helical" evidence="1">
    <location>
        <begin position="266"/>
        <end position="287"/>
    </location>
</feature>
<comment type="caution">
    <text evidence="2">The sequence shown here is derived from an EMBL/GenBank/DDBJ whole genome shotgun (WGS) entry which is preliminary data.</text>
</comment>
<reference evidence="2 3" key="1">
    <citation type="journal article" date="2020" name="ISME J.">
        <title>Uncovering the hidden diversity of litter-decomposition mechanisms in mushroom-forming fungi.</title>
        <authorList>
            <person name="Floudas D."/>
            <person name="Bentzer J."/>
            <person name="Ahren D."/>
            <person name="Johansson T."/>
            <person name="Persson P."/>
            <person name="Tunlid A."/>
        </authorList>
    </citation>
    <scope>NUCLEOTIDE SEQUENCE [LARGE SCALE GENOMIC DNA]</scope>
    <source>
        <strain evidence="2 3">CBS 406.79</strain>
    </source>
</reference>
<proteinExistence type="predicted"/>
<gene>
    <name evidence="2" type="ORF">D9757_010552</name>
</gene>
<feature type="transmembrane region" description="Helical" evidence="1">
    <location>
        <begin position="158"/>
        <end position="185"/>
    </location>
</feature>
<evidence type="ECO:0000256" key="1">
    <source>
        <dbReference type="SAM" id="Phobius"/>
    </source>
</evidence>
<evidence type="ECO:0000313" key="2">
    <source>
        <dbReference type="EMBL" id="KAF5373194.1"/>
    </source>
</evidence>
<feature type="transmembrane region" description="Helical" evidence="1">
    <location>
        <begin position="389"/>
        <end position="414"/>
    </location>
</feature>
<organism evidence="2 3">
    <name type="scientific">Collybiopsis confluens</name>
    <dbReference type="NCBI Taxonomy" id="2823264"/>
    <lineage>
        <taxon>Eukaryota</taxon>
        <taxon>Fungi</taxon>
        <taxon>Dikarya</taxon>
        <taxon>Basidiomycota</taxon>
        <taxon>Agaricomycotina</taxon>
        <taxon>Agaricomycetes</taxon>
        <taxon>Agaricomycetidae</taxon>
        <taxon>Agaricales</taxon>
        <taxon>Marasmiineae</taxon>
        <taxon>Omphalotaceae</taxon>
        <taxon>Collybiopsis</taxon>
    </lineage>
</organism>
<dbReference type="EMBL" id="JAACJN010000107">
    <property type="protein sequence ID" value="KAF5373194.1"/>
    <property type="molecule type" value="Genomic_DNA"/>
</dbReference>
<evidence type="ECO:0000313" key="3">
    <source>
        <dbReference type="Proteomes" id="UP000518752"/>
    </source>
</evidence>
<dbReference type="OrthoDB" id="3039972at2759"/>